<proteinExistence type="inferred from homology"/>
<dbReference type="InterPro" id="IPR011989">
    <property type="entry name" value="ARM-like"/>
</dbReference>
<reference evidence="7 8" key="1">
    <citation type="journal article" date="2013" name="PLoS Genet.">
        <title>The genome and development-dependent transcriptomes of Pyronema confluens: a window into fungal evolution.</title>
        <authorList>
            <person name="Traeger S."/>
            <person name="Altegoer F."/>
            <person name="Freitag M."/>
            <person name="Gabaldon T."/>
            <person name="Kempken F."/>
            <person name="Kumar A."/>
            <person name="Marcet-Houben M."/>
            <person name="Poggeler S."/>
            <person name="Stajich J.E."/>
            <person name="Nowrousian M."/>
        </authorList>
    </citation>
    <scope>NUCLEOTIDE SEQUENCE [LARGE SCALE GENOMIC DNA]</scope>
    <source>
        <strain evidence="8">CBS 100304</strain>
        <tissue evidence="7">Vegetative mycelium</tissue>
    </source>
</reference>
<protein>
    <submittedName>
        <fullName evidence="7">Similar to Ribosomal RNA-processing protein 12 acc. no. Q12754</fullName>
    </submittedName>
</protein>
<dbReference type="InterPro" id="IPR057860">
    <property type="entry name" value="HEAT_RRP12_N"/>
</dbReference>
<dbReference type="Pfam" id="PF08161">
    <property type="entry name" value="RRP12_HEAT"/>
    <property type="match status" value="1"/>
</dbReference>
<evidence type="ECO:0000259" key="5">
    <source>
        <dbReference type="Pfam" id="PF08161"/>
    </source>
</evidence>
<dbReference type="eggNOG" id="KOG1248">
    <property type="taxonomic scope" value="Eukaryota"/>
</dbReference>
<keyword evidence="8" id="KW-1185">Reference proteome</keyword>
<dbReference type="STRING" id="1076935.U4LFE4"/>
<dbReference type="Proteomes" id="UP000018144">
    <property type="component" value="Unassembled WGS sequence"/>
</dbReference>
<feature type="compositionally biased region" description="Basic residues" evidence="4">
    <location>
        <begin position="1159"/>
        <end position="1170"/>
    </location>
</feature>
<feature type="region of interest" description="Disordered" evidence="4">
    <location>
        <begin position="998"/>
        <end position="1136"/>
    </location>
</feature>
<evidence type="ECO:0000259" key="6">
    <source>
        <dbReference type="Pfam" id="PF25772"/>
    </source>
</evidence>
<feature type="domain" description="RRP12 HEAT" evidence="5">
    <location>
        <begin position="338"/>
        <end position="632"/>
    </location>
</feature>
<dbReference type="InterPro" id="IPR016024">
    <property type="entry name" value="ARM-type_fold"/>
</dbReference>
<gene>
    <name evidence="7" type="ORF">PCON_09815</name>
</gene>
<feature type="region of interest" description="Disordered" evidence="4">
    <location>
        <begin position="1151"/>
        <end position="1237"/>
    </location>
</feature>
<dbReference type="Pfam" id="PF25772">
    <property type="entry name" value="HEAT_RRP12_N"/>
    <property type="match status" value="1"/>
</dbReference>
<keyword evidence="3" id="KW-0539">Nucleus</keyword>
<dbReference type="PANTHER" id="PTHR48287">
    <property type="entry name" value="ARM REPEAT SUPERFAMILY PROTEIN"/>
    <property type="match status" value="1"/>
</dbReference>
<dbReference type="EMBL" id="HF935524">
    <property type="protein sequence ID" value="CCX10222.1"/>
    <property type="molecule type" value="Genomic_DNA"/>
</dbReference>
<evidence type="ECO:0000256" key="4">
    <source>
        <dbReference type="SAM" id="MobiDB-lite"/>
    </source>
</evidence>
<dbReference type="OMA" id="PDQMKHR"/>
<dbReference type="PANTHER" id="PTHR48287:SF1">
    <property type="entry name" value="ARM REPEAT SUPERFAMILY PROTEIN"/>
    <property type="match status" value="1"/>
</dbReference>
<dbReference type="InterPro" id="IPR012978">
    <property type="entry name" value="HEAT_RRP12"/>
</dbReference>
<dbReference type="SUPFAM" id="SSF48371">
    <property type="entry name" value="ARM repeat"/>
    <property type="match status" value="1"/>
</dbReference>
<sequence length="1237" mass="136547">MDSSLQDKLEKIRAPKQQNQKQVAIVLNAVEDLLREHQAEFNPTAYFSALLSVLQQSISDTAILNKDYAASTVYLLDLFTPATPAPLLRSKFPIILKHLVPALTSSDAEAPLIRSSIGVLESLLLAQDAAGWNIPQADISPRRAVMGLLQLGIDERPKVRKRAQEALTKVLQNGPPGPSLEHPASDMCAASTLTSVQTLVTASEAQKKKGGDHDPRLIHSLQLVKAVATAGTWPSKRTEPLCELLLKIAKGGNEYLTMAALGVFEEVFAGLLEEVGGGKLETVLETIQELRPSHTDSQLLPPWLAVFARGYEVYAHVSPEVAFTKLPALIEPVATFLQSSAENIRTSAAQCIVSLIENLIPDSALLDITRTTEKIFQQVAKIVTDLLSVRYQGAWMEVFDVLNHLFEKLQWRASPVLNDAVKIIGELRSNDGFQGKKQADEVIGKAIHAMGPDAVLEILPLGLTKPIPGQAGRAWMIPILRDNIFNAKLNHFRQEMVPMSEAFFQKVVDFGEGEKTLEIKIFETLVGQIWDLLPSYCNLPQDLTEAFDQKFAELLANVLYQKVELRNNICRALQNLVDSNKAILETEPDEDGEEDLVAQHRITKEQAQKNLDHLASFAGNMLAVLFNVYSNTLPQFRGFILKCLNAFLSITPQKELMDTFNKVSGLLETSLAELTAQTQADKQKKKDPSGMPPTAHTLMDLVITITPYLPSDSYSTLFAIFNATVNKDTDQQLQKKAYKVIPRLAETEMGRAALTSQNEALQELLISSAATANAPCRRDRLVALATMIEFIPRTDLHFIPSILSEVVISAKEVNEKARTAAFDLLVSMGEKMGAGGIVVNRKVAHMPDDAPDAPATMEEYFTMVGAGLAGSNPHMVSASITALTRIMWQFKDQADPAVLADLVETLDIFLESKNREIVASVLGFIKVCAISLPKEMMEPRFKTLIPRLMVWSHEHKAHFKAKVKHIIERLVRRFGVEAIDRCTPEEDKKLIANIRKTRERRKRKKEEAKAAGDDSGSEDEVAPKRKNRFENEFDDALYGSESEEEGSGDDEKDQRPKRKGEKKGQQFIVEGEEDPLDLLDRKSLAHISTTRPQKAGGLKKKQTKAKYNEDGKLILGGDSDDERGGNQKEDEDMEIDMGGAGVDAYVEAVSGKNSYTRGQKGKVKFSNKRARQGDQEMDMDDDDEAPAKASGGGPKREIRKGGNGRGGFKKQMGGRKPLGQVRDGRAGKASTRGHGRR</sequence>
<accession>U4LFE4</accession>
<dbReference type="Gene3D" id="1.25.10.10">
    <property type="entry name" value="Leucine-rich Repeat Variant"/>
    <property type="match status" value="2"/>
</dbReference>
<feature type="compositionally biased region" description="Acidic residues" evidence="4">
    <location>
        <begin position="1041"/>
        <end position="1051"/>
    </location>
</feature>
<evidence type="ECO:0000313" key="8">
    <source>
        <dbReference type="Proteomes" id="UP000018144"/>
    </source>
</evidence>
<feature type="compositionally biased region" description="Acidic residues" evidence="4">
    <location>
        <begin position="1175"/>
        <end position="1184"/>
    </location>
</feature>
<evidence type="ECO:0000256" key="1">
    <source>
        <dbReference type="ARBA" id="ARBA00004123"/>
    </source>
</evidence>
<feature type="domain" description="RRP12 N-terminal HEAT" evidence="6">
    <location>
        <begin position="15"/>
        <end position="228"/>
    </location>
</feature>
<dbReference type="GO" id="GO:0005634">
    <property type="term" value="C:nucleus"/>
    <property type="evidence" value="ECO:0007669"/>
    <property type="project" value="UniProtKB-SubCell"/>
</dbReference>
<dbReference type="AlphaFoldDB" id="U4LFE4"/>
<comment type="subcellular location">
    <subcellularLocation>
        <location evidence="1">Nucleus</location>
    </subcellularLocation>
</comment>
<evidence type="ECO:0000256" key="2">
    <source>
        <dbReference type="ARBA" id="ARBA00007690"/>
    </source>
</evidence>
<organism evidence="7 8">
    <name type="scientific">Pyronema omphalodes (strain CBS 100304)</name>
    <name type="common">Pyronema confluens</name>
    <dbReference type="NCBI Taxonomy" id="1076935"/>
    <lineage>
        <taxon>Eukaryota</taxon>
        <taxon>Fungi</taxon>
        <taxon>Dikarya</taxon>
        <taxon>Ascomycota</taxon>
        <taxon>Pezizomycotina</taxon>
        <taxon>Pezizomycetes</taxon>
        <taxon>Pezizales</taxon>
        <taxon>Pyronemataceae</taxon>
        <taxon>Pyronema</taxon>
    </lineage>
</organism>
<dbReference type="InterPro" id="IPR052087">
    <property type="entry name" value="RRP12"/>
</dbReference>
<dbReference type="OrthoDB" id="2192888at2759"/>
<comment type="similarity">
    <text evidence="2">Belongs to the RRP12 family.</text>
</comment>
<evidence type="ECO:0000256" key="3">
    <source>
        <dbReference type="ARBA" id="ARBA00023242"/>
    </source>
</evidence>
<name>U4LFE4_PYROM</name>
<evidence type="ECO:0000313" key="7">
    <source>
        <dbReference type="EMBL" id="CCX10222.1"/>
    </source>
</evidence>